<accession>A0ABS2M805</accession>
<comment type="caution">
    <text evidence="2">The sequence shown here is derived from an EMBL/GenBank/DDBJ whole genome shotgun (WGS) entry which is preliminary data.</text>
</comment>
<dbReference type="RefSeq" id="WP_193669030.1">
    <property type="nucleotide sequence ID" value="NZ_JACDTV010000007.1"/>
</dbReference>
<dbReference type="InterPro" id="IPR027417">
    <property type="entry name" value="P-loop_NTPase"/>
</dbReference>
<dbReference type="EMBL" id="JAFBBZ010000001">
    <property type="protein sequence ID" value="MBM7507327.1"/>
    <property type="molecule type" value="Genomic_DNA"/>
</dbReference>
<evidence type="ECO:0000313" key="3">
    <source>
        <dbReference type="Proteomes" id="UP000732378"/>
    </source>
</evidence>
<protein>
    <recommendedName>
        <fullName evidence="1">Orc1-like AAA ATPase domain-containing protein</fullName>
    </recommendedName>
</protein>
<proteinExistence type="predicted"/>
<dbReference type="InterPro" id="IPR041664">
    <property type="entry name" value="AAA_16"/>
</dbReference>
<evidence type="ECO:0000259" key="1">
    <source>
        <dbReference type="Pfam" id="PF13191"/>
    </source>
</evidence>
<dbReference type="Pfam" id="PF13191">
    <property type="entry name" value="AAA_16"/>
    <property type="match status" value="1"/>
</dbReference>
<sequence length="395" mass="42028">MTLPPSPYTPGAAPSVLAGRREQVESAEADLAVVATYARFQGRIRVDIGSRGVGKTSLLKTVRESAAGVGMVTAWVTARTDESLVTSLVHALATELDRIGVDVARRTPWRERLERLSVELGVGPAKAGVEVDVSPGGAPGPGQRATSAAFGELVTTAALEARRRGSAGLCLLVDEIQAAPRADLRTLAYAWQELQNAVPEPPAVLFAAGLPNAPDVLTAAVTFSERFGFRTLERLDDADAAEALVVPAAQHDVGWAPDLLEAVVTLAQGYPYFLQLYGDALWRRARPRAGGRLGLEHLEGAHADVERELETMFRARWAKAAPGERRLLTAMAALGDDAVRRGDVAQRMGVGTNEISVARRSLLDKGLVEVAARGMLRFTVPGFAAFVRGESGEEA</sequence>
<dbReference type="SUPFAM" id="SSF52540">
    <property type="entry name" value="P-loop containing nucleoside triphosphate hydrolases"/>
    <property type="match status" value="1"/>
</dbReference>
<reference evidence="2 3" key="1">
    <citation type="submission" date="2021-01" db="EMBL/GenBank/DDBJ databases">
        <title>Sequencing the genomes of 1000 actinobacteria strains.</title>
        <authorList>
            <person name="Klenk H.-P."/>
        </authorList>
    </citation>
    <scope>NUCLEOTIDE SEQUENCE [LARGE SCALE GENOMIC DNA]</scope>
    <source>
        <strain evidence="2 3">DSM 18239</strain>
    </source>
</reference>
<dbReference type="Proteomes" id="UP000732378">
    <property type="component" value="Unassembled WGS sequence"/>
</dbReference>
<keyword evidence="3" id="KW-1185">Reference proteome</keyword>
<gene>
    <name evidence="2" type="ORF">JOE61_001141</name>
</gene>
<organism evidence="2 3">
    <name type="scientific">Nocardioides salarius</name>
    <dbReference type="NCBI Taxonomy" id="374513"/>
    <lineage>
        <taxon>Bacteria</taxon>
        <taxon>Bacillati</taxon>
        <taxon>Actinomycetota</taxon>
        <taxon>Actinomycetes</taxon>
        <taxon>Propionibacteriales</taxon>
        <taxon>Nocardioidaceae</taxon>
        <taxon>Nocardioides</taxon>
    </lineage>
</organism>
<feature type="domain" description="Orc1-like AAA ATPase" evidence="1">
    <location>
        <begin position="19"/>
        <end position="195"/>
    </location>
</feature>
<dbReference type="PANTHER" id="PTHR34301">
    <property type="entry name" value="DNA-BINDING PROTEIN-RELATED"/>
    <property type="match status" value="1"/>
</dbReference>
<dbReference type="PANTHER" id="PTHR34301:SF8">
    <property type="entry name" value="ATPASE DOMAIN-CONTAINING PROTEIN"/>
    <property type="match status" value="1"/>
</dbReference>
<dbReference type="Gene3D" id="3.40.50.300">
    <property type="entry name" value="P-loop containing nucleotide triphosphate hydrolases"/>
    <property type="match status" value="1"/>
</dbReference>
<evidence type="ECO:0000313" key="2">
    <source>
        <dbReference type="EMBL" id="MBM7507327.1"/>
    </source>
</evidence>
<name>A0ABS2M805_9ACTN</name>